<dbReference type="Proteomes" id="UP000235914">
    <property type="component" value="Unassembled WGS sequence"/>
</dbReference>
<dbReference type="PANTHER" id="PTHR30408:SF12">
    <property type="entry name" value="TYPE I RESTRICTION ENZYME MJAVIII SPECIFICITY SUBUNIT"/>
    <property type="match status" value="1"/>
</dbReference>
<proteinExistence type="inferred from homology"/>
<evidence type="ECO:0000256" key="1">
    <source>
        <dbReference type="ARBA" id="ARBA00010923"/>
    </source>
</evidence>
<dbReference type="InterPro" id="IPR044946">
    <property type="entry name" value="Restrct_endonuc_typeI_TRD_sf"/>
</dbReference>
<keyword evidence="2" id="KW-0680">Restriction system</keyword>
<accession>A0AAP8T8U6</accession>
<dbReference type="RefSeq" id="WP_102735901.1">
    <property type="nucleotide sequence ID" value="NZ_PJKN01000005.1"/>
</dbReference>
<dbReference type="PANTHER" id="PTHR30408">
    <property type="entry name" value="TYPE-1 RESTRICTION ENZYME ECOKI SPECIFICITY PROTEIN"/>
    <property type="match status" value="1"/>
</dbReference>
<dbReference type="InterPro" id="IPR000055">
    <property type="entry name" value="Restrct_endonuc_typeI_TRD"/>
</dbReference>
<protein>
    <recommendedName>
        <fullName evidence="4">Type I restriction modification DNA specificity domain-containing protein</fullName>
    </recommendedName>
</protein>
<keyword evidence="3" id="KW-0238">DNA-binding</keyword>
<dbReference type="EMBL" id="PJKN01000005">
    <property type="protein sequence ID" value="PNC54729.1"/>
    <property type="molecule type" value="Genomic_DNA"/>
</dbReference>
<comment type="caution">
    <text evidence="5">The sequence shown here is derived from an EMBL/GenBank/DDBJ whole genome shotgun (WGS) entry which is preliminary data.</text>
</comment>
<dbReference type="Gene3D" id="3.90.220.20">
    <property type="entry name" value="DNA methylase specificity domains"/>
    <property type="match status" value="1"/>
</dbReference>
<gene>
    <name evidence="5" type="ORF">CXU09_09345</name>
</gene>
<dbReference type="GO" id="GO:0009307">
    <property type="term" value="P:DNA restriction-modification system"/>
    <property type="evidence" value="ECO:0007669"/>
    <property type="project" value="UniProtKB-KW"/>
</dbReference>
<dbReference type="SUPFAM" id="SSF116734">
    <property type="entry name" value="DNA methylase specificity domain"/>
    <property type="match status" value="1"/>
</dbReference>
<dbReference type="InterPro" id="IPR052021">
    <property type="entry name" value="Type-I_RS_S_subunit"/>
</dbReference>
<evidence type="ECO:0000256" key="3">
    <source>
        <dbReference type="ARBA" id="ARBA00023125"/>
    </source>
</evidence>
<dbReference type="CDD" id="cd17278">
    <property type="entry name" value="RMtype1_S_LdeBORF1052P-TRD2-CR2"/>
    <property type="match status" value="1"/>
</dbReference>
<dbReference type="GO" id="GO:0003677">
    <property type="term" value="F:DNA binding"/>
    <property type="evidence" value="ECO:0007669"/>
    <property type="project" value="UniProtKB-KW"/>
</dbReference>
<organism evidence="5 6">
    <name type="scientific">Akkermansia muciniphila</name>
    <dbReference type="NCBI Taxonomy" id="239935"/>
    <lineage>
        <taxon>Bacteria</taxon>
        <taxon>Pseudomonadati</taxon>
        <taxon>Verrucomicrobiota</taxon>
        <taxon>Verrucomicrobiia</taxon>
        <taxon>Verrucomicrobiales</taxon>
        <taxon>Akkermansiaceae</taxon>
        <taxon>Akkermansia</taxon>
    </lineage>
</organism>
<dbReference type="AlphaFoldDB" id="A0AAP8T8U6"/>
<evidence type="ECO:0000313" key="6">
    <source>
        <dbReference type="Proteomes" id="UP000235914"/>
    </source>
</evidence>
<evidence type="ECO:0000256" key="2">
    <source>
        <dbReference type="ARBA" id="ARBA00022747"/>
    </source>
</evidence>
<evidence type="ECO:0000313" key="5">
    <source>
        <dbReference type="EMBL" id="PNC54729.1"/>
    </source>
</evidence>
<dbReference type="Pfam" id="PF01420">
    <property type="entry name" value="Methylase_S"/>
    <property type="match status" value="1"/>
</dbReference>
<name>A0AAP8T8U6_9BACT</name>
<comment type="similarity">
    <text evidence="1">Belongs to the type-I restriction system S methylase family.</text>
</comment>
<sequence>MSMKEWETIQLYYACKLVAGYAFKSKDFGDYPDKVIKITHIVPPTVDMKNLTGVDLSQYERKKLIKYIAKQGDYVLAMTGATIGKMGRIEESEAYVNQRVLLFKNNPNVDKDYLFYVLQQNKFQQYILNHIDSESAQPNISAATVGKYEFLLPSLKIQNKIGKFLRLIDDKINVNNRINDNLAA</sequence>
<reference evidence="5 6" key="1">
    <citation type="journal article" date="2017" name="BMC Genomics">
        <title>Genome sequencing of 39 Akkermansia muciniphila isolates reveals its population structure, genomic and functional diverisity, and global distribution in mammalian gut microbiotas.</title>
        <authorList>
            <person name="Guo X."/>
            <person name="Li S."/>
            <person name="Zhang J."/>
            <person name="Wu F."/>
            <person name="Li X."/>
            <person name="Wu D."/>
            <person name="Zhang M."/>
            <person name="Ou Z."/>
            <person name="Jie Z."/>
            <person name="Yan Q."/>
            <person name="Li P."/>
            <person name="Yi J."/>
            <person name="Peng Y."/>
        </authorList>
    </citation>
    <scope>NUCLEOTIDE SEQUENCE [LARGE SCALE GENOMIC DNA]</scope>
    <source>
        <strain evidence="5 6">GP43</strain>
    </source>
</reference>
<feature type="domain" description="Type I restriction modification DNA specificity" evidence="4">
    <location>
        <begin position="3"/>
        <end position="182"/>
    </location>
</feature>
<evidence type="ECO:0000259" key="4">
    <source>
        <dbReference type="Pfam" id="PF01420"/>
    </source>
</evidence>